<reference evidence="4" key="1">
    <citation type="submission" date="2016-07" db="EMBL/GenBank/DDBJ databases">
        <title>Nontailed viruses are major unrecognized killers of bacteria in the ocean.</title>
        <authorList>
            <person name="Kauffman K."/>
            <person name="Hussain F."/>
            <person name="Yang J."/>
            <person name="Arevalo P."/>
            <person name="Brown J."/>
            <person name="Cutler M."/>
            <person name="Kelly L."/>
            <person name="Polz M.F."/>
        </authorList>
    </citation>
    <scope>NUCLEOTIDE SEQUENCE [LARGE SCALE GENOMIC DNA]</scope>
    <source>
        <strain evidence="4">10N.222.48.A2</strain>
    </source>
</reference>
<name>A0A2N7NF98_9VIBR</name>
<dbReference type="EMBL" id="SYVV01000038">
    <property type="protein sequence ID" value="TKG28913.1"/>
    <property type="molecule type" value="Genomic_DNA"/>
</dbReference>
<comment type="caution">
    <text evidence="2">The sequence shown here is derived from an EMBL/GenBank/DDBJ whole genome shotgun (WGS) entry which is preliminary data.</text>
</comment>
<dbReference type="EMBL" id="MDBP01000057">
    <property type="protein sequence ID" value="PMP11866.1"/>
    <property type="molecule type" value="Genomic_DNA"/>
</dbReference>
<organism evidence="2 4">
    <name type="scientific">Vibrio tasmaniensis</name>
    <dbReference type="NCBI Taxonomy" id="212663"/>
    <lineage>
        <taxon>Bacteria</taxon>
        <taxon>Pseudomonadati</taxon>
        <taxon>Pseudomonadota</taxon>
        <taxon>Gammaproteobacteria</taxon>
        <taxon>Vibrionales</taxon>
        <taxon>Vibrionaceae</taxon>
        <taxon>Vibrio</taxon>
    </lineage>
</organism>
<dbReference type="PROSITE" id="PS51750">
    <property type="entry name" value="BRO_N"/>
    <property type="match status" value="1"/>
</dbReference>
<dbReference type="RefSeq" id="WP_102258088.1">
    <property type="nucleotide sequence ID" value="NZ_MDBP01000057.1"/>
</dbReference>
<dbReference type="InterPro" id="IPR003497">
    <property type="entry name" value="BRO_N_domain"/>
</dbReference>
<feature type="domain" description="Bro-N" evidence="1">
    <location>
        <begin position="1"/>
        <end position="114"/>
    </location>
</feature>
<reference evidence="3 5" key="4">
    <citation type="submission" date="2019-04" db="EMBL/GenBank/DDBJ databases">
        <title>A reverse ecology approach based on a biological definition of microbial populations.</title>
        <authorList>
            <person name="Arevalo P."/>
            <person name="Vaninsberghe D."/>
            <person name="Elsherbini J."/>
            <person name="Gore J."/>
            <person name="Polz M."/>
        </authorList>
    </citation>
    <scope>NUCLEOTIDE SEQUENCE [LARGE SCALE GENOMIC DNA]</scope>
    <source>
        <strain evidence="3 5">10N.222.45.A8</strain>
    </source>
</reference>
<evidence type="ECO:0000313" key="5">
    <source>
        <dbReference type="Proteomes" id="UP000308018"/>
    </source>
</evidence>
<evidence type="ECO:0000313" key="3">
    <source>
        <dbReference type="EMBL" id="TKG28913.1"/>
    </source>
</evidence>
<sequence>MTTALTFQNTHFDIVEQNNQVWLSATDIAKALGYAREDSVSRIYDRNSDEFSSVMSMTVNLTVNGINKSLRKKTTRIFSLRGAHLIAMFSRTSAAKEFRKWVLDVLDREIQQPQNNQNPTLLNNAKKACERVSQRENQSYNELLALKETFAQLEHSSRIAQNQISDLLTSHHSKRDHIAHIYLAHQVMVV</sequence>
<protein>
    <submittedName>
        <fullName evidence="2">Antirepressor</fullName>
    </submittedName>
    <submittedName>
        <fullName evidence="3">Phage repressor protein</fullName>
    </submittedName>
</protein>
<reference evidence="2" key="3">
    <citation type="journal article" date="2018" name="Nature">
        <title>A major lineage of non-tailed dsDNA viruses as unrecognized killers of marine bacteria.</title>
        <authorList>
            <person name="Kauffman K.M."/>
            <person name="Hussain F.A."/>
            <person name="Yang J."/>
            <person name="Arevalo P."/>
            <person name="Brown J.M."/>
            <person name="Chang W.K."/>
            <person name="VanInsberghe D."/>
            <person name="Elsherbini J."/>
            <person name="Sharma R.S."/>
            <person name="Cutler M.B."/>
            <person name="Kelly L."/>
            <person name="Polz M.F."/>
        </authorList>
    </citation>
    <scope>NUCLEOTIDE SEQUENCE</scope>
    <source>
        <strain evidence="2">10N.222.48.A2</strain>
    </source>
</reference>
<accession>A0A2N7NF98</accession>
<dbReference type="AlphaFoldDB" id="A0A2N7NF98"/>
<dbReference type="Pfam" id="PF02498">
    <property type="entry name" value="Bro-N"/>
    <property type="match status" value="1"/>
</dbReference>
<proteinExistence type="predicted"/>
<dbReference type="Proteomes" id="UP000235579">
    <property type="component" value="Unassembled WGS sequence"/>
</dbReference>
<reference evidence="2" key="2">
    <citation type="submission" date="2016-07" db="EMBL/GenBank/DDBJ databases">
        <authorList>
            <person name="Wan K."/>
            <person name="Booth B."/>
            <person name="Spirohn K."/>
            <person name="Hao T."/>
            <person name="Hu Y."/>
            <person name="Calderwood M."/>
            <person name="Hill D."/>
            <person name="Mohr S."/>
            <person name="Vidal M."/>
            <person name="Celniker S."/>
            <person name="Perrimon N."/>
        </authorList>
    </citation>
    <scope>NUCLEOTIDE SEQUENCE</scope>
    <source>
        <strain evidence="2">10N.222.48.A2</strain>
    </source>
</reference>
<evidence type="ECO:0000313" key="2">
    <source>
        <dbReference type="EMBL" id="PMP11866.1"/>
    </source>
</evidence>
<dbReference type="SMART" id="SM01040">
    <property type="entry name" value="Bro-N"/>
    <property type="match status" value="1"/>
</dbReference>
<evidence type="ECO:0000259" key="1">
    <source>
        <dbReference type="PROSITE" id="PS51750"/>
    </source>
</evidence>
<evidence type="ECO:0000313" key="4">
    <source>
        <dbReference type="Proteomes" id="UP000235579"/>
    </source>
</evidence>
<dbReference type="Proteomes" id="UP000308018">
    <property type="component" value="Unassembled WGS sequence"/>
</dbReference>
<gene>
    <name evidence="2" type="ORF">BCS92_19170</name>
    <name evidence="3" type="ORF">FC057_20635</name>
</gene>